<dbReference type="Proteomes" id="UP000199555">
    <property type="component" value="Unassembled WGS sequence"/>
</dbReference>
<dbReference type="SUPFAM" id="SSF52540">
    <property type="entry name" value="P-loop containing nucleoside triphosphate hydrolases"/>
    <property type="match status" value="1"/>
</dbReference>
<evidence type="ECO:0000256" key="1">
    <source>
        <dbReference type="ARBA" id="ARBA00005417"/>
    </source>
</evidence>
<keyword evidence="3" id="KW-0067">ATP-binding</keyword>
<sequence>MDEPFAALDALTRERLQADLLRVAEETQVMLIFVTHSIEEAVLIGTRLHPLSSHPGRTIRTMTTEGTVLGQPSFAQLSQEAHELLFQGEEEDHV</sequence>
<dbReference type="PANTHER" id="PTHR42788">
    <property type="entry name" value="TAURINE IMPORT ATP-BINDING PROTEIN-RELATED"/>
    <property type="match status" value="1"/>
</dbReference>
<protein>
    <submittedName>
        <fullName evidence="3">NitT/TauT family transport system ATP-binding protein</fullName>
    </submittedName>
</protein>
<comment type="similarity">
    <text evidence="1">Belongs to the ABC transporter superfamily.</text>
</comment>
<organism evidence="3 4">
    <name type="scientific">Paracoccus chinensis</name>
    <dbReference type="NCBI Taxonomy" id="525640"/>
    <lineage>
        <taxon>Bacteria</taxon>
        <taxon>Pseudomonadati</taxon>
        <taxon>Pseudomonadota</taxon>
        <taxon>Alphaproteobacteria</taxon>
        <taxon>Rhodobacterales</taxon>
        <taxon>Paracoccaceae</taxon>
        <taxon>Paracoccus</taxon>
    </lineage>
</organism>
<keyword evidence="3" id="KW-0547">Nucleotide-binding</keyword>
<reference evidence="4" key="1">
    <citation type="submission" date="2016-10" db="EMBL/GenBank/DDBJ databases">
        <authorList>
            <person name="Varghese N."/>
            <person name="Submissions S."/>
        </authorList>
    </citation>
    <scope>NUCLEOTIDE SEQUENCE [LARGE SCALE GENOMIC DNA]</scope>
    <source>
        <strain evidence="4">CGMCC 1.7655</strain>
    </source>
</reference>
<evidence type="ECO:0000313" key="3">
    <source>
        <dbReference type="EMBL" id="SDL41844.1"/>
    </source>
</evidence>
<proteinExistence type="inferred from homology"/>
<dbReference type="InterPro" id="IPR050166">
    <property type="entry name" value="ABC_transporter_ATP-bind"/>
</dbReference>
<keyword evidence="4" id="KW-1185">Reference proteome</keyword>
<evidence type="ECO:0000313" key="4">
    <source>
        <dbReference type="Proteomes" id="UP000199555"/>
    </source>
</evidence>
<dbReference type="STRING" id="525640.SAMN04487971_11074"/>
<gene>
    <name evidence="3" type="ORF">SAMN04487971_11074</name>
</gene>
<dbReference type="PANTHER" id="PTHR42788:SF10">
    <property type="entry name" value="ABC TRANSPORTER ATP-BINDING PROTEIN"/>
    <property type="match status" value="1"/>
</dbReference>
<dbReference type="Gene3D" id="3.40.50.300">
    <property type="entry name" value="P-loop containing nucleotide triphosphate hydrolases"/>
    <property type="match status" value="1"/>
</dbReference>
<dbReference type="AlphaFoldDB" id="A0A1G9JXF0"/>
<keyword evidence="2" id="KW-0813">Transport</keyword>
<dbReference type="GO" id="GO:0005524">
    <property type="term" value="F:ATP binding"/>
    <property type="evidence" value="ECO:0007669"/>
    <property type="project" value="UniProtKB-KW"/>
</dbReference>
<name>A0A1G9JXF0_9RHOB</name>
<dbReference type="InterPro" id="IPR027417">
    <property type="entry name" value="P-loop_NTPase"/>
</dbReference>
<evidence type="ECO:0000256" key="2">
    <source>
        <dbReference type="ARBA" id="ARBA00022448"/>
    </source>
</evidence>
<accession>A0A1G9JXF0</accession>
<dbReference type="EMBL" id="FNGE01000010">
    <property type="protein sequence ID" value="SDL41844.1"/>
    <property type="molecule type" value="Genomic_DNA"/>
</dbReference>